<keyword evidence="10" id="KW-1185">Reference proteome</keyword>
<dbReference type="InterPro" id="IPR002925">
    <property type="entry name" value="Dienelactn_hydro"/>
</dbReference>
<name>A0ABT7PBR3_9BACT</name>
<dbReference type="InterPro" id="IPR055438">
    <property type="entry name" value="AstE_AspA_cat"/>
</dbReference>
<protein>
    <submittedName>
        <fullName evidence="9">Succinylglutamate desuccinylase/aspartoacylase family protein</fullName>
    </submittedName>
</protein>
<comment type="cofactor">
    <cofactor evidence="1">
        <name>Zn(2+)</name>
        <dbReference type="ChEBI" id="CHEBI:29105"/>
    </cofactor>
</comment>
<dbReference type="PANTHER" id="PTHR37326:SF1">
    <property type="entry name" value="BLL3975 PROTEIN"/>
    <property type="match status" value="1"/>
</dbReference>
<evidence type="ECO:0000259" key="7">
    <source>
        <dbReference type="Pfam" id="PF01738"/>
    </source>
</evidence>
<evidence type="ECO:0000259" key="8">
    <source>
        <dbReference type="Pfam" id="PF24827"/>
    </source>
</evidence>
<dbReference type="InterPro" id="IPR053138">
    <property type="entry name" value="N-alpha-Ac-DABA_deacetylase"/>
</dbReference>
<dbReference type="SUPFAM" id="SSF53187">
    <property type="entry name" value="Zn-dependent exopeptidases"/>
    <property type="match status" value="1"/>
</dbReference>
<sequence length="643" mass="72474">MKQKRFESVALCLICLLIAAPVATAVETHTGLLGEGTPWQTPWYINDSGIDGPTVVITGGIHGNEPAGAASAEQIRHWPIVRGKLVVIPRVNTAGLEANTRYIPGAVDAQKDLNRNFPSPGIAQQPRGEIATELWEFVVNQDPDWLFDLHEGYEFNISHKPKPGKKKSVGSTIIYSSRQEIGPMVERMLTAANGTVSDPDRKFVLRGRGPIKRSLASAVNLILNKRAMILETTYKSQPLSIRTHQHRVMMASALRQLEIIERTAEELDELLVSANAEMSQDGVAAQPLSKQQAERLVEVLWEDYAVGETNKRQREIESGQITIGDKTMPFWYKVFGDKPRSGRRLYISMHGGGSAPAAVNDRQYENQKRLYEPDEGVYFVPRAPTNTWNLWHESHIDDFFQRVIENMVLLEDVDPNRVYIMGYSAGGDGVFQLAPRMADRLAAAAMMAGHPNETTPDGLRNLPFTIHMGEHDSAYDRNRLASQWKTTLDDLHRQDPGGYRNQVTIHEGMGHWVNRKDAVAVPWMAQFSRVTCPDLIVWKQDDRTHQRFYWLSVDQQQTRPNAIVRVKHDGQAFEIQQCDAAKLLIRVNDQMIDFGQNVRVTYQGDVLFDGQLNRSKAVIEKTFNERHDVNAVYSAEIAVEIPL</sequence>
<evidence type="ECO:0000256" key="3">
    <source>
        <dbReference type="ARBA" id="ARBA00022801"/>
    </source>
</evidence>
<keyword evidence="2" id="KW-0479">Metal-binding</keyword>
<keyword evidence="4" id="KW-0862">Zinc</keyword>
<dbReference type="Pfam" id="PF01738">
    <property type="entry name" value="DLH"/>
    <property type="match status" value="1"/>
</dbReference>
<gene>
    <name evidence="9" type="ORF">QTN89_00675</name>
</gene>
<feature type="domain" description="Succinylglutamate desuccinylase/Aspartoacylase catalytic" evidence="8">
    <location>
        <begin position="51"/>
        <end position="152"/>
    </location>
</feature>
<evidence type="ECO:0000256" key="1">
    <source>
        <dbReference type="ARBA" id="ARBA00001947"/>
    </source>
</evidence>
<evidence type="ECO:0000256" key="4">
    <source>
        <dbReference type="ARBA" id="ARBA00022833"/>
    </source>
</evidence>
<dbReference type="SUPFAM" id="SSF53474">
    <property type="entry name" value="alpha/beta-Hydrolases"/>
    <property type="match status" value="1"/>
</dbReference>
<evidence type="ECO:0000256" key="6">
    <source>
        <dbReference type="SAM" id="SignalP"/>
    </source>
</evidence>
<dbReference type="InterPro" id="IPR029058">
    <property type="entry name" value="AB_hydrolase_fold"/>
</dbReference>
<dbReference type="RefSeq" id="WP_289161640.1">
    <property type="nucleotide sequence ID" value="NZ_JASZZN010000001.1"/>
</dbReference>
<organism evidence="9 10">
    <name type="scientific">Roseiconus lacunae</name>
    <dbReference type="NCBI Taxonomy" id="2605694"/>
    <lineage>
        <taxon>Bacteria</taxon>
        <taxon>Pseudomonadati</taxon>
        <taxon>Planctomycetota</taxon>
        <taxon>Planctomycetia</taxon>
        <taxon>Pirellulales</taxon>
        <taxon>Pirellulaceae</taxon>
        <taxon>Roseiconus</taxon>
    </lineage>
</organism>
<keyword evidence="6" id="KW-0732">Signal</keyword>
<dbReference type="EMBL" id="JASZZN010000001">
    <property type="protein sequence ID" value="MDM4013922.1"/>
    <property type="molecule type" value="Genomic_DNA"/>
</dbReference>
<accession>A0ABT7PBR3</accession>
<feature type="domain" description="Dienelactone hydrolase" evidence="7">
    <location>
        <begin position="393"/>
        <end position="481"/>
    </location>
</feature>
<evidence type="ECO:0000256" key="2">
    <source>
        <dbReference type="ARBA" id="ARBA00022723"/>
    </source>
</evidence>
<dbReference type="Gene3D" id="3.40.50.1820">
    <property type="entry name" value="alpha/beta hydrolase"/>
    <property type="match status" value="1"/>
</dbReference>
<feature type="signal peptide" evidence="6">
    <location>
        <begin position="1"/>
        <end position="25"/>
    </location>
</feature>
<keyword evidence="3" id="KW-0378">Hydrolase</keyword>
<evidence type="ECO:0000256" key="5">
    <source>
        <dbReference type="SAM" id="Coils"/>
    </source>
</evidence>
<keyword evidence="5" id="KW-0175">Coiled coil</keyword>
<feature type="chain" id="PRO_5047217275" evidence="6">
    <location>
        <begin position="26"/>
        <end position="643"/>
    </location>
</feature>
<dbReference type="Pfam" id="PF24827">
    <property type="entry name" value="AstE_AspA_cat"/>
    <property type="match status" value="1"/>
</dbReference>
<proteinExistence type="predicted"/>
<comment type="caution">
    <text evidence="9">The sequence shown here is derived from an EMBL/GenBank/DDBJ whole genome shotgun (WGS) entry which is preliminary data.</text>
</comment>
<feature type="coiled-coil region" evidence="5">
    <location>
        <begin position="250"/>
        <end position="277"/>
    </location>
</feature>
<dbReference type="PANTHER" id="PTHR37326">
    <property type="entry name" value="BLL3975 PROTEIN"/>
    <property type="match status" value="1"/>
</dbReference>
<dbReference type="Proteomes" id="UP001239462">
    <property type="component" value="Unassembled WGS sequence"/>
</dbReference>
<evidence type="ECO:0000313" key="10">
    <source>
        <dbReference type="Proteomes" id="UP001239462"/>
    </source>
</evidence>
<reference evidence="9 10" key="1">
    <citation type="submission" date="2023-06" db="EMBL/GenBank/DDBJ databases">
        <title>Roseiconus lacunae JC819 isolated from Gulf of Mannar region, Tamil Nadu.</title>
        <authorList>
            <person name="Pk S."/>
            <person name="Ch S."/>
            <person name="Ch V.R."/>
        </authorList>
    </citation>
    <scope>NUCLEOTIDE SEQUENCE [LARGE SCALE GENOMIC DNA]</scope>
    <source>
        <strain evidence="9 10">JC819</strain>
    </source>
</reference>
<evidence type="ECO:0000313" key="9">
    <source>
        <dbReference type="EMBL" id="MDM4013922.1"/>
    </source>
</evidence>
<dbReference type="Gene3D" id="3.40.630.10">
    <property type="entry name" value="Zn peptidases"/>
    <property type="match status" value="1"/>
</dbReference>